<sequence>MNTREPALPEAMKNQLNDQLHLLMDGIHRVLGTIEENQCCILNQFEQMNQQFRAIHTIAASYYLRTYLEPFTDHYATLATTVQHLSERRHGALIAIRRKDEIKPFVHSGIPINAILSFSLMESIFYPGNPLHDGGVVVDKNVILSAGNIYPTAQFYEGEEMLGTRHRAAIGLTERTDCLVLVVSEETGRISFAIQGKLYPVQPSGLL</sequence>
<evidence type="ECO:0000256" key="3">
    <source>
        <dbReference type="ARBA" id="ARBA00022695"/>
    </source>
</evidence>
<dbReference type="Gene3D" id="1.10.287.770">
    <property type="entry name" value="YojJ-like"/>
    <property type="match status" value="1"/>
</dbReference>
<dbReference type="Gene3D" id="3.40.1700.10">
    <property type="entry name" value="DNA integrity scanning protein, DisA, N-terminal domain"/>
    <property type="match status" value="1"/>
</dbReference>
<proteinExistence type="predicted"/>
<dbReference type="InterPro" id="IPR019457">
    <property type="entry name" value="CdaS_N"/>
</dbReference>
<dbReference type="Pfam" id="PF10372">
    <property type="entry name" value="CdaS_N"/>
    <property type="match status" value="1"/>
</dbReference>
<dbReference type="InterPro" id="IPR036888">
    <property type="entry name" value="DNA_integrity_DisA_N_sf"/>
</dbReference>
<evidence type="ECO:0000256" key="1">
    <source>
        <dbReference type="ARBA" id="ARBA00000877"/>
    </source>
</evidence>
<keyword evidence="4" id="KW-0547">Nucleotide-binding</keyword>
<protein>
    <submittedName>
        <fullName evidence="7">Sporulation-specific diadenylate cyclase CdaS</fullName>
        <ecNumber evidence="7">2.7.7.85</ecNumber>
    </submittedName>
</protein>
<dbReference type="Pfam" id="PF02457">
    <property type="entry name" value="DAC"/>
    <property type="match status" value="1"/>
</dbReference>
<keyword evidence="2 7" id="KW-0808">Transferase</keyword>
<dbReference type="PANTHER" id="PTHR34185">
    <property type="entry name" value="DIADENYLATE CYCLASE"/>
    <property type="match status" value="1"/>
</dbReference>
<organism evidence="7 8">
    <name type="scientific">Paenibacillus urinalis</name>
    <dbReference type="NCBI Taxonomy" id="521520"/>
    <lineage>
        <taxon>Bacteria</taxon>
        <taxon>Bacillati</taxon>
        <taxon>Bacillota</taxon>
        <taxon>Bacilli</taxon>
        <taxon>Bacillales</taxon>
        <taxon>Paenibacillaceae</taxon>
        <taxon>Paenibacillus</taxon>
    </lineage>
</organism>
<dbReference type="InterPro" id="IPR050338">
    <property type="entry name" value="DisA"/>
</dbReference>
<gene>
    <name evidence="7" type="primary">cdaS</name>
    <name evidence="7" type="ORF">PUW23_06325</name>
</gene>
<evidence type="ECO:0000313" key="8">
    <source>
        <dbReference type="Proteomes" id="UP001220962"/>
    </source>
</evidence>
<dbReference type="RefSeq" id="WP_274359697.1">
    <property type="nucleotide sequence ID" value="NZ_CP118101.1"/>
</dbReference>
<dbReference type="AlphaFoldDB" id="A0AAX3N4A1"/>
<dbReference type="NCBIfam" id="NF038328">
    <property type="entry name" value="c-di-AMP_CdaS"/>
    <property type="match status" value="1"/>
</dbReference>
<evidence type="ECO:0000256" key="5">
    <source>
        <dbReference type="ARBA" id="ARBA00022840"/>
    </source>
</evidence>
<dbReference type="SUPFAM" id="SSF143597">
    <property type="entry name" value="YojJ-like"/>
    <property type="match status" value="1"/>
</dbReference>
<accession>A0AAX3N4A1</accession>
<dbReference type="EMBL" id="CP118101">
    <property type="protein sequence ID" value="WDH83839.1"/>
    <property type="molecule type" value="Genomic_DNA"/>
</dbReference>
<feature type="domain" description="DAC" evidence="6">
    <location>
        <begin position="61"/>
        <end position="204"/>
    </location>
</feature>
<dbReference type="GO" id="GO:0106408">
    <property type="term" value="F:diadenylate cyclase activity"/>
    <property type="evidence" value="ECO:0007669"/>
    <property type="project" value="UniProtKB-EC"/>
</dbReference>
<dbReference type="PROSITE" id="PS51794">
    <property type="entry name" value="DAC"/>
    <property type="match status" value="1"/>
</dbReference>
<evidence type="ECO:0000256" key="2">
    <source>
        <dbReference type="ARBA" id="ARBA00022679"/>
    </source>
</evidence>
<evidence type="ECO:0000313" key="7">
    <source>
        <dbReference type="EMBL" id="WDH83839.1"/>
    </source>
</evidence>
<comment type="catalytic activity">
    <reaction evidence="1">
        <text>2 ATP = 3',3'-c-di-AMP + 2 diphosphate</text>
        <dbReference type="Rhea" id="RHEA:35655"/>
        <dbReference type="ChEBI" id="CHEBI:30616"/>
        <dbReference type="ChEBI" id="CHEBI:33019"/>
        <dbReference type="ChEBI" id="CHEBI:71500"/>
        <dbReference type="EC" id="2.7.7.85"/>
    </reaction>
</comment>
<evidence type="ECO:0000259" key="6">
    <source>
        <dbReference type="PROSITE" id="PS51794"/>
    </source>
</evidence>
<keyword evidence="5" id="KW-0067">ATP-binding</keyword>
<name>A0AAX3N4A1_9BACL</name>
<dbReference type="InterPro" id="IPR003390">
    <property type="entry name" value="DNA_integrity_scan_DisA_N"/>
</dbReference>
<dbReference type="EC" id="2.7.7.85" evidence="7"/>
<dbReference type="Proteomes" id="UP001220962">
    <property type="component" value="Chromosome"/>
</dbReference>
<dbReference type="GO" id="GO:0005524">
    <property type="term" value="F:ATP binding"/>
    <property type="evidence" value="ECO:0007669"/>
    <property type="project" value="UniProtKB-KW"/>
</dbReference>
<dbReference type="InterPro" id="IPR053472">
    <property type="entry name" value="DAC_CdaS-like"/>
</dbReference>
<reference evidence="7" key="1">
    <citation type="submission" date="2023-02" db="EMBL/GenBank/DDBJ databases">
        <title>Pathogen: clinical or host-associated sample.</title>
        <authorList>
            <person name="Hergert J."/>
            <person name="Casey R."/>
            <person name="Wagner J."/>
            <person name="Young E.L."/>
            <person name="Oakeson K.F."/>
        </authorList>
    </citation>
    <scope>NUCLEOTIDE SEQUENCE</scope>
    <source>
        <strain evidence="7">2022CK-00830</strain>
    </source>
</reference>
<dbReference type="PANTHER" id="PTHR34185:SF2">
    <property type="entry name" value="CYCLIC DI-AMP SYNTHASE CDAS"/>
    <property type="match status" value="1"/>
</dbReference>
<evidence type="ECO:0000256" key="4">
    <source>
        <dbReference type="ARBA" id="ARBA00022741"/>
    </source>
</evidence>
<keyword evidence="3 7" id="KW-0548">Nucleotidyltransferase</keyword>
<dbReference type="GO" id="GO:0004016">
    <property type="term" value="F:adenylate cyclase activity"/>
    <property type="evidence" value="ECO:0007669"/>
    <property type="project" value="TreeGrafter"/>
</dbReference>